<evidence type="ECO:0000256" key="1">
    <source>
        <dbReference type="SAM" id="MobiDB-lite"/>
    </source>
</evidence>
<dbReference type="EMBL" id="CP073720">
    <property type="protein sequence ID" value="UWP84056.1"/>
    <property type="molecule type" value="Genomic_DNA"/>
</dbReference>
<protein>
    <submittedName>
        <fullName evidence="3">TipAS antibiotic-recognition domain-containing protein</fullName>
    </submittedName>
</protein>
<evidence type="ECO:0000259" key="2">
    <source>
        <dbReference type="Pfam" id="PF07739"/>
    </source>
</evidence>
<sequence length="144" mass="16378">MTTNLTPDEKRELFGDFDPDQHAEEAEQRWGQTEAYRQSAQRTSKYTKQDWERIKAEAAANTEALAAAFTAGVPAGDPRAADLAEEHRQHISRWFYDCSYEIHRGLGDMYVADPRFTANYDTSHPGLAQYIRDAIHANADRARS</sequence>
<dbReference type="InterPro" id="IPR012925">
    <property type="entry name" value="TipAS_dom"/>
</dbReference>
<reference evidence="3" key="1">
    <citation type="submission" date="2021-04" db="EMBL/GenBank/DDBJ databases">
        <authorList>
            <person name="Hartkoorn R.C."/>
            <person name="Beaudoing E."/>
            <person name="Hot D."/>
        </authorList>
    </citation>
    <scope>NUCLEOTIDE SEQUENCE</scope>
    <source>
        <strain evidence="3">NRRL B-16292</strain>
    </source>
</reference>
<feature type="domain" description="TipAS antibiotic-recognition" evidence="2">
    <location>
        <begin position="22"/>
        <end position="138"/>
    </location>
</feature>
<gene>
    <name evidence="3" type="ORF">Dfulv_07330</name>
</gene>
<dbReference type="RefSeq" id="WP_259861881.1">
    <property type="nucleotide sequence ID" value="NZ_BAAAST010000029.1"/>
</dbReference>
<dbReference type="SUPFAM" id="SSF89082">
    <property type="entry name" value="Antibiotic binding domain of TipA-like multidrug resistance regulators"/>
    <property type="match status" value="1"/>
</dbReference>
<name>A0ABY5W7K8_9ACTN</name>
<accession>A0ABY5W7K8</accession>
<reference evidence="3" key="2">
    <citation type="submission" date="2022-09" db="EMBL/GenBank/DDBJ databases">
        <title>Biosynthetic gene clusters of Dactylosporangioum fulvum.</title>
        <authorList>
            <person name="Caradec T."/>
        </authorList>
    </citation>
    <scope>NUCLEOTIDE SEQUENCE</scope>
    <source>
        <strain evidence="3">NRRL B-16292</strain>
    </source>
</reference>
<keyword evidence="4" id="KW-1185">Reference proteome</keyword>
<dbReference type="InterPro" id="IPR036244">
    <property type="entry name" value="TipA-like_antibiotic-bd"/>
</dbReference>
<feature type="region of interest" description="Disordered" evidence="1">
    <location>
        <begin position="1"/>
        <end position="44"/>
    </location>
</feature>
<evidence type="ECO:0000313" key="4">
    <source>
        <dbReference type="Proteomes" id="UP001059617"/>
    </source>
</evidence>
<dbReference type="Gene3D" id="1.10.490.50">
    <property type="entry name" value="Antibiotic binding domain of TipA-like multidrug resistance regulators"/>
    <property type="match status" value="1"/>
</dbReference>
<dbReference type="Pfam" id="PF07739">
    <property type="entry name" value="TipAS"/>
    <property type="match status" value="1"/>
</dbReference>
<proteinExistence type="predicted"/>
<feature type="compositionally biased region" description="Polar residues" evidence="1">
    <location>
        <begin position="35"/>
        <end position="44"/>
    </location>
</feature>
<evidence type="ECO:0000313" key="3">
    <source>
        <dbReference type="EMBL" id="UWP84056.1"/>
    </source>
</evidence>
<feature type="compositionally biased region" description="Basic and acidic residues" evidence="1">
    <location>
        <begin position="7"/>
        <end position="28"/>
    </location>
</feature>
<dbReference type="Proteomes" id="UP001059617">
    <property type="component" value="Chromosome"/>
</dbReference>
<organism evidence="3 4">
    <name type="scientific">Dactylosporangium fulvum</name>
    <dbReference type="NCBI Taxonomy" id="53359"/>
    <lineage>
        <taxon>Bacteria</taxon>
        <taxon>Bacillati</taxon>
        <taxon>Actinomycetota</taxon>
        <taxon>Actinomycetes</taxon>
        <taxon>Micromonosporales</taxon>
        <taxon>Micromonosporaceae</taxon>
        <taxon>Dactylosporangium</taxon>
    </lineage>
</organism>